<organism evidence="2 3">
    <name type="scientific">Mucilaginibacter jinjuensis</name>
    <dbReference type="NCBI Taxonomy" id="1176721"/>
    <lineage>
        <taxon>Bacteria</taxon>
        <taxon>Pseudomonadati</taxon>
        <taxon>Bacteroidota</taxon>
        <taxon>Sphingobacteriia</taxon>
        <taxon>Sphingobacteriales</taxon>
        <taxon>Sphingobacteriaceae</taxon>
        <taxon>Mucilaginibacter</taxon>
    </lineage>
</organism>
<dbReference type="RefSeq" id="WP_273631788.1">
    <property type="nucleotide sequence ID" value="NZ_CP117167.1"/>
</dbReference>
<gene>
    <name evidence="2" type="ORF">PQO05_06005</name>
</gene>
<dbReference type="PANTHER" id="PTHR43157:SF31">
    <property type="entry name" value="PHOSPHATIDYLINOSITOL-GLYCAN BIOSYNTHESIS CLASS F PROTEIN"/>
    <property type="match status" value="1"/>
</dbReference>
<protein>
    <submittedName>
        <fullName evidence="2">SDR family NAD(P)-dependent oxidoreductase</fullName>
    </submittedName>
</protein>
<dbReference type="InterPro" id="IPR036291">
    <property type="entry name" value="NAD(P)-bd_dom_sf"/>
</dbReference>
<keyword evidence="1" id="KW-0560">Oxidoreductase</keyword>
<keyword evidence="3" id="KW-1185">Reference proteome</keyword>
<dbReference type="InterPro" id="IPR020904">
    <property type="entry name" value="Sc_DH/Rdtase_CS"/>
</dbReference>
<dbReference type="EMBL" id="CP117167">
    <property type="protein sequence ID" value="WCT13487.1"/>
    <property type="molecule type" value="Genomic_DNA"/>
</dbReference>
<reference evidence="2 3" key="1">
    <citation type="submission" date="2023-02" db="EMBL/GenBank/DDBJ databases">
        <title>Genome sequence of Mucilaginibacter jinjuensis strain KACC 16571.</title>
        <authorList>
            <person name="Kim S."/>
            <person name="Heo J."/>
            <person name="Kwon S.-W."/>
        </authorList>
    </citation>
    <scope>NUCLEOTIDE SEQUENCE [LARGE SCALE GENOMIC DNA]</scope>
    <source>
        <strain evidence="2 3">KACC 16571</strain>
    </source>
</reference>
<evidence type="ECO:0000313" key="3">
    <source>
        <dbReference type="Proteomes" id="UP001216139"/>
    </source>
</evidence>
<dbReference type="Gene3D" id="3.40.50.720">
    <property type="entry name" value="NAD(P)-binding Rossmann-like Domain"/>
    <property type="match status" value="1"/>
</dbReference>
<accession>A0ABY7TAW1</accession>
<dbReference type="PROSITE" id="PS00061">
    <property type="entry name" value="ADH_SHORT"/>
    <property type="match status" value="1"/>
</dbReference>
<evidence type="ECO:0000313" key="2">
    <source>
        <dbReference type="EMBL" id="WCT13487.1"/>
    </source>
</evidence>
<name>A0ABY7TAW1_9SPHI</name>
<dbReference type="InterPro" id="IPR002347">
    <property type="entry name" value="SDR_fam"/>
</dbReference>
<dbReference type="Proteomes" id="UP001216139">
    <property type="component" value="Chromosome"/>
</dbReference>
<dbReference type="Pfam" id="PF00106">
    <property type="entry name" value="adh_short"/>
    <property type="match status" value="1"/>
</dbReference>
<evidence type="ECO:0000256" key="1">
    <source>
        <dbReference type="ARBA" id="ARBA00023002"/>
    </source>
</evidence>
<sequence length="299" mass="32138">MKTKKVAAIVTGGASGIGFYAAQKLVGSGYHVVLGVRDVIKGAKAALQLKSASTDAEVDVLPLDLSDARSIREFAEAVAGRFEKVEILVHNAGIMAAAESRTSDGWDFELATNFIGPFLLTNLLLPFVDNESGRIITITSDEYEKVKALDINMHNPLERKEKTDPMRWYGITKLYVLMFAIELQKKLERSGSNIKSLTAHPGLAGTDLAANIPSPTTRFLMKFGMKLMGQSPKNGARSFVHAALSADVKGGQLWAPGGFGGLRGAPVSKTIFPLALDSDITAEIWSAAEKVTNTPFTIN</sequence>
<dbReference type="PANTHER" id="PTHR43157">
    <property type="entry name" value="PHOSPHATIDYLINOSITOL-GLYCAN BIOSYNTHESIS CLASS F PROTEIN-RELATED"/>
    <property type="match status" value="1"/>
</dbReference>
<dbReference type="SUPFAM" id="SSF51735">
    <property type="entry name" value="NAD(P)-binding Rossmann-fold domains"/>
    <property type="match status" value="1"/>
</dbReference>
<dbReference type="PRINTS" id="PR00081">
    <property type="entry name" value="GDHRDH"/>
</dbReference>
<proteinExistence type="predicted"/>